<feature type="domain" description="Membrane transport protein MMPL" evidence="8">
    <location>
        <begin position="46"/>
        <end position="340"/>
    </location>
</feature>
<dbReference type="SUPFAM" id="SSF82866">
    <property type="entry name" value="Multidrug efflux transporter AcrB transmembrane domain"/>
    <property type="match status" value="1"/>
</dbReference>
<reference evidence="9" key="1">
    <citation type="submission" date="2019-05" db="EMBL/GenBank/DDBJ databases">
        <authorList>
            <person name="Naeem R."/>
            <person name="Antony C."/>
            <person name="Guan Q."/>
        </authorList>
    </citation>
    <scope>NUCLEOTIDE SEQUENCE</scope>
    <source>
        <strain evidence="9">2</strain>
    </source>
</reference>
<evidence type="ECO:0000256" key="2">
    <source>
        <dbReference type="ARBA" id="ARBA00010157"/>
    </source>
</evidence>
<feature type="domain" description="Membrane transport protein MMPL" evidence="8">
    <location>
        <begin position="599"/>
        <end position="800"/>
    </location>
</feature>
<dbReference type="InterPro" id="IPR004869">
    <property type="entry name" value="MMPL_dom"/>
</dbReference>
<dbReference type="RefSeq" id="WP_275579495.1">
    <property type="nucleotide sequence ID" value="NZ_CAJMWM010000001.1"/>
</dbReference>
<evidence type="ECO:0000256" key="6">
    <source>
        <dbReference type="ARBA" id="ARBA00023136"/>
    </source>
</evidence>
<feature type="transmembrane region" description="Helical" evidence="7">
    <location>
        <begin position="751"/>
        <end position="772"/>
    </location>
</feature>
<feature type="transmembrane region" description="Helical" evidence="7">
    <location>
        <begin position="271"/>
        <end position="293"/>
    </location>
</feature>
<evidence type="ECO:0000256" key="5">
    <source>
        <dbReference type="ARBA" id="ARBA00022989"/>
    </source>
</evidence>
<dbReference type="Pfam" id="PF03176">
    <property type="entry name" value="MMPL"/>
    <property type="match status" value="2"/>
</dbReference>
<feature type="transmembrane region" description="Helical" evidence="7">
    <location>
        <begin position="784"/>
        <end position="803"/>
    </location>
</feature>
<dbReference type="EMBL" id="LR589072">
    <property type="protein sequence ID" value="VTO96274.1"/>
    <property type="molecule type" value="Genomic_DNA"/>
</dbReference>
<feature type="transmembrane region" description="Helical" evidence="7">
    <location>
        <begin position="810"/>
        <end position="829"/>
    </location>
</feature>
<feature type="transmembrane region" description="Helical" evidence="7">
    <location>
        <begin position="349"/>
        <end position="372"/>
    </location>
</feature>
<evidence type="ECO:0000256" key="7">
    <source>
        <dbReference type="SAM" id="Phobius"/>
    </source>
</evidence>
<evidence type="ECO:0000259" key="8">
    <source>
        <dbReference type="Pfam" id="PF03176"/>
    </source>
</evidence>
<feature type="transmembrane region" description="Helical" evidence="7">
    <location>
        <begin position="835"/>
        <end position="853"/>
    </location>
</feature>
<keyword evidence="3" id="KW-1003">Cell membrane</keyword>
<feature type="transmembrane region" description="Helical" evidence="7">
    <location>
        <begin position="727"/>
        <end position="744"/>
    </location>
</feature>
<comment type="subcellular location">
    <subcellularLocation>
        <location evidence="1">Cell membrane</location>
        <topology evidence="1">Multi-pass membrane protein</topology>
    </subcellularLocation>
</comment>
<gene>
    <name evidence="9" type="primary">mmpL8_2</name>
    <name evidence="9" type="ORF">BIN_B_01457</name>
</gene>
<dbReference type="GO" id="GO:0005886">
    <property type="term" value="C:plasma membrane"/>
    <property type="evidence" value="ECO:0007669"/>
    <property type="project" value="UniProtKB-SubCell"/>
</dbReference>
<feature type="transmembrane region" description="Helical" evidence="7">
    <location>
        <begin position="305"/>
        <end position="328"/>
    </location>
</feature>
<feature type="transmembrane region" description="Helical" evidence="7">
    <location>
        <begin position="183"/>
        <end position="202"/>
    </location>
</feature>
<accession>A0A653EFH1</accession>
<feature type="transmembrane region" description="Helical" evidence="7">
    <location>
        <begin position="12"/>
        <end position="32"/>
    </location>
</feature>
<feature type="transmembrane region" description="Helical" evidence="7">
    <location>
        <begin position="238"/>
        <end position="259"/>
    </location>
</feature>
<comment type="similarity">
    <text evidence="2">Belongs to the resistance-nodulation-cell division (RND) (TC 2.A.6) family. MmpL subfamily.</text>
</comment>
<keyword evidence="4 7" id="KW-0812">Transmembrane</keyword>
<proteinExistence type="inferred from homology"/>
<feature type="transmembrane region" description="Helical" evidence="7">
    <location>
        <begin position="214"/>
        <end position="232"/>
    </location>
</feature>
<organism evidence="9">
    <name type="scientific">Mycobacterium riyadhense</name>
    <dbReference type="NCBI Taxonomy" id="486698"/>
    <lineage>
        <taxon>Bacteria</taxon>
        <taxon>Bacillati</taxon>
        <taxon>Actinomycetota</taxon>
        <taxon>Actinomycetes</taxon>
        <taxon>Mycobacteriales</taxon>
        <taxon>Mycobacteriaceae</taxon>
        <taxon>Mycobacterium</taxon>
    </lineage>
</organism>
<evidence type="ECO:0000256" key="3">
    <source>
        <dbReference type="ARBA" id="ARBA00022475"/>
    </source>
</evidence>
<keyword evidence="6 7" id="KW-0472">Membrane</keyword>
<evidence type="ECO:0000313" key="9">
    <source>
        <dbReference type="EMBL" id="VTO96274.1"/>
    </source>
</evidence>
<dbReference type="AlphaFoldDB" id="A0A653EFH1"/>
<dbReference type="PANTHER" id="PTHR33406:SF6">
    <property type="entry name" value="MEMBRANE PROTEIN YDGH-RELATED"/>
    <property type="match status" value="1"/>
</dbReference>
<protein>
    <submittedName>
        <fullName evidence="9">Membrane transport protein mmpL8</fullName>
    </submittedName>
</protein>
<sequence length="872" mass="89559">MGTDEAEPRSRLAKLVVVAAWIAVAVIANVILSLTHTKAGDAGSTLLPQDAKTAAAASRIEQAFPGTGTNAIAYLIVDGRDTLGPADKRYYDTVVSALRADSAHVGSVLDWWSDPLTAPLGTGPDGRSGIAMVWLKGEAGSAQARQSLEAARLAISKLPPSAGLRARIAAPPTTSDMPLRMTAWQGAAIVTAATLLAILLMLRARLSKSSVGVMLLTAGLPLAVAWPLTAVLRGNTVFSVSLAAVLTLGTVTASTMLVARREPDRTAKRAYRDALPALVLPGGCVAVLTGPLLLARTPALHSVGFAAVGVVVALVASLTLLPALIGFAGPSAPQGDGRAMTPSRSMPGFLNPAVAVGVVLVICALPVIGMRWNSLDGSAKAGGGQFVPGRSLPDVLVIKSDHDLRDPAGLIAIDAVSRRLMEIPGVRKVESAAWPAGVPWTEASLTSAAGRLGDQLDRQAVTFVPQVNAIKSLASAVDQVNAAVKELETSMTAGLSGLTEMQQVINRVVAGTHNIKDTTVQVSGYLDPVRDWAGGIADCPADVLCSAARKIVDPLDRVVADVAVLSDGADRIAAISARTAGALTATPHAVAQMQSALEQLRSFVPTLERTVEQTIPQVVQLSTFLKNLSNDFADTGEGGFYLSRKALADPSYQNVRATMFSSDGAATRLFVYSAGDKPDLNAAARAQQLETVAANATKYGSLVDSQITLNGAAHLAATVRSAVTHDAALLAITLLAVLALVAMWRGAVIGFATGLGVLASYLAALGISVAVWQHLLGHALHPSVAPVSFAILAACGIPYLLAAAVSVRGALAPLMALGAVFGGGLVLVSSGSFSALGQIGSVIVLGLGTLTVVRRCIPAAVYGDRTPPTLLS</sequence>
<keyword evidence="5 7" id="KW-1133">Transmembrane helix</keyword>
<dbReference type="InterPro" id="IPR050545">
    <property type="entry name" value="Mycobact_MmpL"/>
</dbReference>
<evidence type="ECO:0000256" key="1">
    <source>
        <dbReference type="ARBA" id="ARBA00004651"/>
    </source>
</evidence>
<name>A0A653EFH1_9MYCO</name>
<evidence type="ECO:0000256" key="4">
    <source>
        <dbReference type="ARBA" id="ARBA00022692"/>
    </source>
</evidence>
<dbReference type="PANTHER" id="PTHR33406">
    <property type="entry name" value="MEMBRANE PROTEIN MJ1562-RELATED"/>
    <property type="match status" value="1"/>
</dbReference>